<evidence type="ECO:0000313" key="1">
    <source>
        <dbReference type="EMBL" id="KAI8564337.1"/>
    </source>
</evidence>
<reference evidence="1" key="1">
    <citation type="submission" date="2022-02" db="EMBL/GenBank/DDBJ databases">
        <title>Plant Genome Project.</title>
        <authorList>
            <person name="Zhang R.-G."/>
        </authorList>
    </citation>
    <scope>NUCLEOTIDE SEQUENCE</scope>
    <source>
        <strain evidence="1">AT1</strain>
    </source>
</reference>
<protein>
    <submittedName>
        <fullName evidence="1">Uncharacterized protein</fullName>
    </submittedName>
</protein>
<evidence type="ECO:0000313" key="2">
    <source>
        <dbReference type="Proteomes" id="UP001062846"/>
    </source>
</evidence>
<dbReference type="Proteomes" id="UP001062846">
    <property type="component" value="Chromosome 3"/>
</dbReference>
<organism evidence="1 2">
    <name type="scientific">Rhododendron molle</name>
    <name type="common">Chinese azalea</name>
    <name type="synonym">Azalea mollis</name>
    <dbReference type="NCBI Taxonomy" id="49168"/>
    <lineage>
        <taxon>Eukaryota</taxon>
        <taxon>Viridiplantae</taxon>
        <taxon>Streptophyta</taxon>
        <taxon>Embryophyta</taxon>
        <taxon>Tracheophyta</taxon>
        <taxon>Spermatophyta</taxon>
        <taxon>Magnoliopsida</taxon>
        <taxon>eudicotyledons</taxon>
        <taxon>Gunneridae</taxon>
        <taxon>Pentapetalae</taxon>
        <taxon>asterids</taxon>
        <taxon>Ericales</taxon>
        <taxon>Ericaceae</taxon>
        <taxon>Ericoideae</taxon>
        <taxon>Rhodoreae</taxon>
        <taxon>Rhododendron</taxon>
    </lineage>
</organism>
<keyword evidence="2" id="KW-1185">Reference proteome</keyword>
<sequence>MVVPVKDGGGVCVNQGDGLSVRWGNDDNGKFVVVEVMPNNGSGKVAGVGAGEGRIAQKRVGERRKKKKGKEGMESHRNHQVIRIEDEPKSGIESSIREIQETINKSAFIIIQRRLNDMRRLEEEWKSKANRSYSFRNSLCIYRVPNSIKEMKCNLAEPELVSIGPYHRGKPAVLEFENSTKWKLVDSLLRRTGEEMGVVLQRLVDAMKELEMKARDFYSEPIEMSHDDFVQMMVIDGCFVVELLQHVCGDVNGVLEIPPLTINDVTIAALINCVAWEQCCTHTSRCFSAYVAFMNCLINSDRDITFLCDDGIITSFSHDDEQIAQTFKELGDKVVFNIRDCYLSKEFKEVEAYYGSNWATLRRTYFRSPWSFISVATAALLLGFTAIQTIMAILSYMDHSK</sequence>
<proteinExistence type="predicted"/>
<name>A0ACC0PF62_RHOML</name>
<gene>
    <name evidence="1" type="ORF">RHMOL_Rhmol03G0172900</name>
</gene>
<dbReference type="EMBL" id="CM046390">
    <property type="protein sequence ID" value="KAI8564337.1"/>
    <property type="molecule type" value="Genomic_DNA"/>
</dbReference>
<comment type="caution">
    <text evidence="1">The sequence shown here is derived from an EMBL/GenBank/DDBJ whole genome shotgun (WGS) entry which is preliminary data.</text>
</comment>
<accession>A0ACC0PF62</accession>